<feature type="transmembrane region" description="Helical" evidence="7">
    <location>
        <begin position="159"/>
        <end position="184"/>
    </location>
</feature>
<dbReference type="InterPro" id="IPR000326">
    <property type="entry name" value="PAP2/HPO"/>
</dbReference>
<evidence type="ECO:0000259" key="8">
    <source>
        <dbReference type="SMART" id="SM00014"/>
    </source>
</evidence>
<proteinExistence type="predicted"/>
<evidence type="ECO:0000256" key="6">
    <source>
        <dbReference type="ARBA" id="ARBA00023136"/>
    </source>
</evidence>
<keyword evidence="2" id="KW-1003">Cell membrane</keyword>
<feature type="transmembrane region" description="Helical" evidence="7">
    <location>
        <begin position="38"/>
        <end position="61"/>
    </location>
</feature>
<keyword evidence="6 7" id="KW-0472">Membrane</keyword>
<accession>A0A916SBI3</accession>
<dbReference type="PANTHER" id="PTHR14969:SF62">
    <property type="entry name" value="DECAPRENYLPHOSPHORYL-5-PHOSPHORIBOSE PHOSPHATASE RV3807C-RELATED"/>
    <property type="match status" value="1"/>
</dbReference>
<gene>
    <name evidence="9" type="ORF">GCM10011491_20490</name>
</gene>
<feature type="transmembrane region" description="Helical" evidence="7">
    <location>
        <begin position="215"/>
        <end position="234"/>
    </location>
</feature>
<dbReference type="GO" id="GO:0005886">
    <property type="term" value="C:plasma membrane"/>
    <property type="evidence" value="ECO:0007669"/>
    <property type="project" value="UniProtKB-SubCell"/>
</dbReference>
<dbReference type="EMBL" id="BMHH01000007">
    <property type="protein sequence ID" value="GGA92389.1"/>
    <property type="molecule type" value="Genomic_DNA"/>
</dbReference>
<dbReference type="Proteomes" id="UP000646478">
    <property type="component" value="Unassembled WGS sequence"/>
</dbReference>
<evidence type="ECO:0000256" key="4">
    <source>
        <dbReference type="ARBA" id="ARBA00022801"/>
    </source>
</evidence>
<protein>
    <submittedName>
        <fullName evidence="9">Phosphatase PAP2 family protein</fullName>
    </submittedName>
</protein>
<dbReference type="Gene3D" id="1.20.144.10">
    <property type="entry name" value="Phosphatidic acid phosphatase type 2/haloperoxidase"/>
    <property type="match status" value="2"/>
</dbReference>
<feature type="transmembrane region" description="Helical" evidence="7">
    <location>
        <begin position="191"/>
        <end position="209"/>
    </location>
</feature>
<evidence type="ECO:0000313" key="10">
    <source>
        <dbReference type="Proteomes" id="UP000646478"/>
    </source>
</evidence>
<dbReference type="GO" id="GO:0016787">
    <property type="term" value="F:hydrolase activity"/>
    <property type="evidence" value="ECO:0007669"/>
    <property type="project" value="UniProtKB-KW"/>
</dbReference>
<comment type="subcellular location">
    <subcellularLocation>
        <location evidence="1">Cell membrane</location>
        <topology evidence="1">Multi-pass membrane protein</topology>
    </subcellularLocation>
</comment>
<dbReference type="PANTHER" id="PTHR14969">
    <property type="entry name" value="SPHINGOSINE-1-PHOSPHATE PHOSPHOHYDROLASE"/>
    <property type="match status" value="1"/>
</dbReference>
<reference evidence="9" key="1">
    <citation type="journal article" date="2014" name="Int. J. Syst. Evol. Microbiol.">
        <title>Complete genome sequence of Corynebacterium casei LMG S-19264T (=DSM 44701T), isolated from a smear-ripened cheese.</title>
        <authorList>
            <consortium name="US DOE Joint Genome Institute (JGI-PGF)"/>
            <person name="Walter F."/>
            <person name="Albersmeier A."/>
            <person name="Kalinowski J."/>
            <person name="Ruckert C."/>
        </authorList>
    </citation>
    <scope>NUCLEOTIDE SEQUENCE</scope>
    <source>
        <strain evidence="9">CGMCC 1.15082</strain>
    </source>
</reference>
<evidence type="ECO:0000256" key="2">
    <source>
        <dbReference type="ARBA" id="ARBA00022475"/>
    </source>
</evidence>
<evidence type="ECO:0000313" key="9">
    <source>
        <dbReference type="EMBL" id="GGA92389.1"/>
    </source>
</evidence>
<dbReference type="InterPro" id="IPR036938">
    <property type="entry name" value="PAP2/HPO_sf"/>
</dbReference>
<sequence length="257" mass="27882">MFDTVKANLRLAFRALAAGLRLQAPADAPSPWTRSMTVGAVVVMLVLWFLHPYDGIILRAVSASDMPGLSLLRQLTDLGRTLLYLAILFCVLIWTTGRNRQGLEARQHARIHTLESQAAFAFAAIGLSGLIVEILKVLVGRPRPALIDALGPDIIQPFHGGYFHASFPSGHSATVGAIAVILALWFPCWRLGGLIAALALAFSRVAVAAHYPTDVVAGFTIGFLATLFLARFLANRKLGFMIVPGRLLPERRRPALE</sequence>
<dbReference type="Pfam" id="PF01569">
    <property type="entry name" value="PAP2"/>
    <property type="match status" value="1"/>
</dbReference>
<keyword evidence="3 7" id="KW-0812">Transmembrane</keyword>
<organism evidence="9 10">
    <name type="scientific">Brucella endophytica</name>
    <dbReference type="NCBI Taxonomy" id="1963359"/>
    <lineage>
        <taxon>Bacteria</taxon>
        <taxon>Pseudomonadati</taxon>
        <taxon>Pseudomonadota</taxon>
        <taxon>Alphaproteobacteria</taxon>
        <taxon>Hyphomicrobiales</taxon>
        <taxon>Brucellaceae</taxon>
        <taxon>Brucella/Ochrobactrum group</taxon>
        <taxon>Brucella</taxon>
    </lineage>
</organism>
<keyword evidence="10" id="KW-1185">Reference proteome</keyword>
<feature type="transmembrane region" description="Helical" evidence="7">
    <location>
        <begin position="81"/>
        <end position="97"/>
    </location>
</feature>
<dbReference type="SUPFAM" id="SSF48317">
    <property type="entry name" value="Acid phosphatase/Vanadium-dependent haloperoxidase"/>
    <property type="match status" value="1"/>
</dbReference>
<feature type="domain" description="Phosphatidic acid phosphatase type 2/haloperoxidase" evidence="8">
    <location>
        <begin position="118"/>
        <end position="230"/>
    </location>
</feature>
<keyword evidence="4" id="KW-0378">Hydrolase</keyword>
<evidence type="ECO:0000256" key="5">
    <source>
        <dbReference type="ARBA" id="ARBA00022989"/>
    </source>
</evidence>
<dbReference type="SMART" id="SM00014">
    <property type="entry name" value="acidPPc"/>
    <property type="match status" value="1"/>
</dbReference>
<evidence type="ECO:0000256" key="3">
    <source>
        <dbReference type="ARBA" id="ARBA00022692"/>
    </source>
</evidence>
<dbReference type="AlphaFoldDB" id="A0A916SBI3"/>
<evidence type="ECO:0000256" key="7">
    <source>
        <dbReference type="SAM" id="Phobius"/>
    </source>
</evidence>
<comment type="caution">
    <text evidence="9">The sequence shown here is derived from an EMBL/GenBank/DDBJ whole genome shotgun (WGS) entry which is preliminary data.</text>
</comment>
<reference evidence="9" key="2">
    <citation type="submission" date="2020-09" db="EMBL/GenBank/DDBJ databases">
        <authorList>
            <person name="Sun Q."/>
            <person name="Zhou Y."/>
        </authorList>
    </citation>
    <scope>NUCLEOTIDE SEQUENCE</scope>
    <source>
        <strain evidence="9">CGMCC 1.15082</strain>
    </source>
</reference>
<name>A0A916SBI3_9HYPH</name>
<feature type="transmembrane region" description="Helical" evidence="7">
    <location>
        <begin position="118"/>
        <end position="139"/>
    </location>
</feature>
<evidence type="ECO:0000256" key="1">
    <source>
        <dbReference type="ARBA" id="ARBA00004651"/>
    </source>
</evidence>
<keyword evidence="5 7" id="KW-1133">Transmembrane helix</keyword>